<keyword evidence="3" id="KW-1185">Reference proteome</keyword>
<protein>
    <submittedName>
        <fullName evidence="2">Uncharacterized protein</fullName>
    </submittedName>
</protein>
<dbReference type="OrthoDB" id="195339at2"/>
<feature type="transmembrane region" description="Helical" evidence="1">
    <location>
        <begin position="12"/>
        <end position="35"/>
    </location>
</feature>
<dbReference type="RefSeq" id="WP_007414085.1">
    <property type="nucleotide sequence ID" value="NZ_ABOX02000007.1"/>
</dbReference>
<accession>B9XE37</accession>
<reference evidence="2 3" key="1">
    <citation type="journal article" date="2011" name="J. Bacteriol.">
        <title>Genome sequence of 'Pedosphaera parvula' Ellin514, an aerobic Verrucomicrobial isolate from pasture soil.</title>
        <authorList>
            <person name="Kant R."/>
            <person name="van Passel M.W."/>
            <person name="Sangwan P."/>
            <person name="Palva A."/>
            <person name="Lucas S."/>
            <person name="Copeland A."/>
            <person name="Lapidus A."/>
            <person name="Glavina Del Rio T."/>
            <person name="Dalin E."/>
            <person name="Tice H."/>
            <person name="Bruce D."/>
            <person name="Goodwin L."/>
            <person name="Pitluck S."/>
            <person name="Chertkov O."/>
            <person name="Larimer F.W."/>
            <person name="Land M.L."/>
            <person name="Hauser L."/>
            <person name="Brettin T.S."/>
            <person name="Detter J.C."/>
            <person name="Han S."/>
            <person name="de Vos W.M."/>
            <person name="Janssen P.H."/>
            <person name="Smidt H."/>
        </authorList>
    </citation>
    <scope>NUCLEOTIDE SEQUENCE [LARGE SCALE GENOMIC DNA]</scope>
    <source>
        <strain evidence="2 3">Ellin514</strain>
    </source>
</reference>
<evidence type="ECO:0000313" key="3">
    <source>
        <dbReference type="Proteomes" id="UP000003688"/>
    </source>
</evidence>
<keyword evidence="1" id="KW-1133">Transmembrane helix</keyword>
<organism evidence="2 3">
    <name type="scientific">Pedosphaera parvula (strain Ellin514)</name>
    <dbReference type="NCBI Taxonomy" id="320771"/>
    <lineage>
        <taxon>Bacteria</taxon>
        <taxon>Pseudomonadati</taxon>
        <taxon>Verrucomicrobiota</taxon>
        <taxon>Pedosphaerae</taxon>
        <taxon>Pedosphaerales</taxon>
        <taxon>Pedosphaeraceae</taxon>
        <taxon>Pedosphaera</taxon>
    </lineage>
</organism>
<evidence type="ECO:0000256" key="1">
    <source>
        <dbReference type="SAM" id="Phobius"/>
    </source>
</evidence>
<evidence type="ECO:0000313" key="2">
    <source>
        <dbReference type="EMBL" id="EEF61928.1"/>
    </source>
</evidence>
<dbReference type="EMBL" id="ABOX02000007">
    <property type="protein sequence ID" value="EEF61928.1"/>
    <property type="molecule type" value="Genomic_DNA"/>
</dbReference>
<name>B9XE37_PEDPL</name>
<proteinExistence type="predicted"/>
<sequence length="134" mass="14552">MSELRRVKSGSALIAYSIAVIGAFLIVGGLVWVMISYTRPEPLGAERATERKKALTELRSANVDALSTYGWQDQARGVVRLPMMDKESGGPGRSMELALKLWQNPAAARSNLIARVEKATAPAPKAPEKPSQFE</sequence>
<keyword evidence="1" id="KW-0472">Membrane</keyword>
<gene>
    <name evidence="2" type="ORF">Cflav_PD4591</name>
</gene>
<keyword evidence="1" id="KW-0812">Transmembrane</keyword>
<comment type="caution">
    <text evidence="2">The sequence shown here is derived from an EMBL/GenBank/DDBJ whole genome shotgun (WGS) entry which is preliminary data.</text>
</comment>
<dbReference type="STRING" id="320771.Cflav_PD4591"/>
<dbReference type="Proteomes" id="UP000003688">
    <property type="component" value="Unassembled WGS sequence"/>
</dbReference>
<dbReference type="AlphaFoldDB" id="B9XE37"/>